<dbReference type="KEGG" id="mpt:Mpe_A0314"/>
<feature type="transmembrane region" description="Helical" evidence="1">
    <location>
        <begin position="339"/>
        <end position="364"/>
    </location>
</feature>
<dbReference type="AlphaFoldDB" id="A2SCI7"/>
<feature type="transmembrane region" description="Helical" evidence="1">
    <location>
        <begin position="256"/>
        <end position="277"/>
    </location>
</feature>
<evidence type="ECO:0008006" key="4">
    <source>
        <dbReference type="Google" id="ProtNLM"/>
    </source>
</evidence>
<organism evidence="2 3">
    <name type="scientific">Methylibium petroleiphilum (strain ATCC BAA-1232 / LMG 22953 / PM1)</name>
    <dbReference type="NCBI Taxonomy" id="420662"/>
    <lineage>
        <taxon>Bacteria</taxon>
        <taxon>Pseudomonadati</taxon>
        <taxon>Pseudomonadota</taxon>
        <taxon>Betaproteobacteria</taxon>
        <taxon>Burkholderiales</taxon>
        <taxon>Sphaerotilaceae</taxon>
        <taxon>Methylibium</taxon>
    </lineage>
</organism>
<keyword evidence="1" id="KW-0472">Membrane</keyword>
<feature type="transmembrane region" description="Helical" evidence="1">
    <location>
        <begin position="93"/>
        <end position="117"/>
    </location>
</feature>
<reference evidence="2 3" key="1">
    <citation type="journal article" date="2007" name="J. Bacteriol.">
        <title>Whole-genome analysis of the methyl tert-butyl ether-degrading beta-proteobacterium Methylibium petroleiphilum PM1.</title>
        <authorList>
            <person name="Kane S.R."/>
            <person name="Chakicherla A.Y."/>
            <person name="Chain P.S.G."/>
            <person name="Schmidt R."/>
            <person name="Shin M.W."/>
            <person name="Legler T.C."/>
            <person name="Scow K.M."/>
            <person name="Larimer F.W."/>
            <person name="Lucas S.M."/>
            <person name="Richardson P.M."/>
            <person name="Hristova K.R."/>
        </authorList>
    </citation>
    <scope>NUCLEOTIDE SEQUENCE [LARGE SCALE GENOMIC DNA]</scope>
    <source>
        <strain evidence="3">ATCC BAA-1232 / LMG 22953 / PM1</strain>
    </source>
</reference>
<gene>
    <name evidence="2" type="ordered locus">Mpe_A0314</name>
</gene>
<dbReference type="Proteomes" id="UP000000366">
    <property type="component" value="Chromosome"/>
</dbReference>
<evidence type="ECO:0000313" key="2">
    <source>
        <dbReference type="EMBL" id="ABM93276.1"/>
    </source>
</evidence>
<sequence length="438" mass="45997">MMRALAAGNPEFQRQLWLEFSPARLLGMPAVLALVFAAVGLAGPSALPMVAQAGFVLLVGFYGARLASAALLDEVSEATWDAQRLSSLTPWQLTWGKLFGGTLFAWYGGIICLAVWLVSNAVQGHGLSWSLLVGMVAAGVGLQAVSLIVALAALRRGGLAARRGGAWWIVLLVVFPWFGALPRQVSPGEVLWWGMSFEAAVFYAATAVVFAAWAVLGAQRLMAGVLQLPLRPQAWLGFQAWLAVFAAGFWPEGNAVWRVGFALAACATTTAYLSLFIEPPRVDLWQRFAARWRAGGALDAATLERMPLMLASLVLALGGGLVASVLAPDPQAGGIGRALALAGLPLTWALLALRDLALACAIHWGPRARRAESTTLVVLVVLNLVLPWLLHAAGLSALAGLLQPLGAEGGGWLGAGIAALQAAAAVFVARTRWRPAGA</sequence>
<dbReference type="HOGENOM" id="CLU_625303_0_0_4"/>
<feature type="transmembrane region" description="Helical" evidence="1">
    <location>
        <begin position="376"/>
        <end position="399"/>
    </location>
</feature>
<feature type="transmembrane region" description="Helical" evidence="1">
    <location>
        <begin position="411"/>
        <end position="429"/>
    </location>
</feature>
<accession>A2SCI7</accession>
<feature type="transmembrane region" description="Helical" evidence="1">
    <location>
        <begin position="129"/>
        <end position="154"/>
    </location>
</feature>
<evidence type="ECO:0000256" key="1">
    <source>
        <dbReference type="SAM" id="Phobius"/>
    </source>
</evidence>
<evidence type="ECO:0000313" key="3">
    <source>
        <dbReference type="Proteomes" id="UP000000366"/>
    </source>
</evidence>
<feature type="transmembrane region" description="Helical" evidence="1">
    <location>
        <begin position="228"/>
        <end position="250"/>
    </location>
</feature>
<feature type="transmembrane region" description="Helical" evidence="1">
    <location>
        <begin position="166"/>
        <end position="185"/>
    </location>
</feature>
<feature type="transmembrane region" description="Helical" evidence="1">
    <location>
        <begin position="49"/>
        <end position="72"/>
    </location>
</feature>
<feature type="transmembrane region" description="Helical" evidence="1">
    <location>
        <begin position="308"/>
        <end position="327"/>
    </location>
</feature>
<dbReference type="RefSeq" id="WP_011827915.1">
    <property type="nucleotide sequence ID" value="NC_008825.1"/>
</dbReference>
<dbReference type="EMBL" id="CP000555">
    <property type="protein sequence ID" value="ABM93276.1"/>
    <property type="molecule type" value="Genomic_DNA"/>
</dbReference>
<keyword evidence="3" id="KW-1185">Reference proteome</keyword>
<feature type="transmembrane region" description="Helical" evidence="1">
    <location>
        <begin position="21"/>
        <end position="43"/>
    </location>
</feature>
<feature type="transmembrane region" description="Helical" evidence="1">
    <location>
        <begin position="191"/>
        <end position="216"/>
    </location>
</feature>
<dbReference type="STRING" id="420662.Mpe_A0314"/>
<name>A2SCI7_METPP</name>
<keyword evidence="1" id="KW-0812">Transmembrane</keyword>
<proteinExistence type="predicted"/>
<dbReference type="eggNOG" id="ENOG50314AU">
    <property type="taxonomic scope" value="Bacteria"/>
</dbReference>
<protein>
    <recommendedName>
        <fullName evidence="4">Transmembrane protein</fullName>
    </recommendedName>
</protein>
<keyword evidence="1" id="KW-1133">Transmembrane helix</keyword>